<proteinExistence type="inferred from homology"/>
<keyword evidence="2" id="KW-0325">Glycoprotein</keyword>
<comment type="caution">
    <text evidence="7">The sequence shown here is derived from an EMBL/GenBank/DDBJ whole genome shotgun (WGS) entry which is preliminary data.</text>
</comment>
<evidence type="ECO:0000313" key="8">
    <source>
        <dbReference type="Proteomes" id="UP000092177"/>
    </source>
</evidence>
<feature type="binding site" evidence="4">
    <location>
        <begin position="562"/>
        <end position="563"/>
    </location>
    <ligand>
        <name>FAD</name>
        <dbReference type="ChEBI" id="CHEBI:57692"/>
    </ligand>
</feature>
<comment type="similarity">
    <text evidence="1">Belongs to the GMC oxidoreductase family.</text>
</comment>
<dbReference type="Pfam" id="PF00732">
    <property type="entry name" value="GMC_oxred_N"/>
    <property type="match status" value="1"/>
</dbReference>
<dbReference type="InterPro" id="IPR012132">
    <property type="entry name" value="GMC_OxRdtase"/>
</dbReference>
<comment type="cofactor">
    <cofactor evidence="4">
        <name>FAD</name>
        <dbReference type="ChEBI" id="CHEBI:57692"/>
    </cofactor>
</comment>
<feature type="signal peptide" evidence="5">
    <location>
        <begin position="1"/>
        <end position="19"/>
    </location>
</feature>
<dbReference type="SUPFAM" id="SSF51905">
    <property type="entry name" value="FAD/NAD(P)-binding domain"/>
    <property type="match status" value="1"/>
</dbReference>
<dbReference type="Proteomes" id="UP000092177">
    <property type="component" value="Chromosome 1"/>
</dbReference>
<evidence type="ECO:0000313" key="7">
    <source>
        <dbReference type="EMBL" id="OBR16427.1"/>
    </source>
</evidence>
<sequence>MRVVHVLTTFVAALGLTSGAPTEDEARQHAEHKRQLGSSAGDLGKDATFDYVIVGGGTAGLVLANRLSAKSDVTVAVIEAGTFYQITNPIIGNTPAGDTLFAGSSPLDTNPLVDWNFVTQSQAGANNRRIHYARGKCLGGSSARNFMIYQRGTKQSYQKWADAVGDDSYTWDALLPHFKKSVKFTPPGASRFPNASAEYNLDAFSPSGGPLDVSYANYAQPFSTYLEPSLNEIGIPQAQDFNSGELMGAQYCSDTIQPSTQKRESSQTSFLSEAIGRRNLKVYQLSLAKKILFDGSKTATGVVVSSNLGLTTYTLKARKEVILSAGAFQSPQLLMVSGVGPKEQLNKFKIPIVAERPGVGQNMEDHVFFGPTWRVKVQTLTRLANDLIYTAAQFATTYSILKQGPLTNPVCDFLGWEKTPRELISAEAAAVLDNEFPADWPEIEYLTAPGYVGDFSNLLLTQPRDGFQYATILGGLVAPLSRGTVTLASADTKDLPLIDPKWLTDPTDVAVAVATFKRLRQAFASNAMRPVLADNKEYFPGAKVETDAQILQNIRNTVMTIWHASCTCRMGRMDDPMAVVDKDARVIGVNGLRVVDASSFALLPPGHPQSTVYVLAEKIAAEILSGL</sequence>
<dbReference type="InterPro" id="IPR007867">
    <property type="entry name" value="GMC_OxRtase_C"/>
</dbReference>
<dbReference type="Pfam" id="PF05199">
    <property type="entry name" value="GMC_oxred_C"/>
    <property type="match status" value="1"/>
</dbReference>
<reference evidence="8" key="1">
    <citation type="journal article" date="2017" name="BMC Genomics">
        <title>Gapless genome assembly of Colletotrichum higginsianum reveals chromosome structure and association of transposable elements with secondary metabolite gene clusters.</title>
        <authorList>
            <person name="Dallery J.-F."/>
            <person name="Lapalu N."/>
            <person name="Zampounis A."/>
            <person name="Pigne S."/>
            <person name="Luyten I."/>
            <person name="Amselem J."/>
            <person name="Wittenberg A.H.J."/>
            <person name="Zhou S."/>
            <person name="de Queiroz M.V."/>
            <person name="Robin G.P."/>
            <person name="Auger A."/>
            <person name="Hainaut M."/>
            <person name="Henrissat B."/>
            <person name="Kim K.-T."/>
            <person name="Lee Y.-H."/>
            <person name="Lespinet O."/>
            <person name="Schwartz D.C."/>
            <person name="Thon M.R."/>
            <person name="O'Connell R.J."/>
        </authorList>
    </citation>
    <scope>NUCLEOTIDE SEQUENCE [LARGE SCALE GENOMIC DNA]</scope>
    <source>
        <strain evidence="8">IMI 349063</strain>
    </source>
</reference>
<dbReference type="RefSeq" id="XP_018164944.1">
    <property type="nucleotide sequence ID" value="XM_018296582.1"/>
</dbReference>
<evidence type="ECO:0000256" key="3">
    <source>
        <dbReference type="PIRSR" id="PIRSR000137-1"/>
    </source>
</evidence>
<keyword evidence="5" id="KW-0732">Signal</keyword>
<protein>
    <submittedName>
        <fullName evidence="7">GMC oxidoreductase</fullName>
    </submittedName>
</protein>
<evidence type="ECO:0000256" key="4">
    <source>
        <dbReference type="PIRSR" id="PIRSR000137-2"/>
    </source>
</evidence>
<dbReference type="KEGG" id="chig:CH63R_01607"/>
<dbReference type="GO" id="GO:0050660">
    <property type="term" value="F:flavin adenine dinucleotide binding"/>
    <property type="evidence" value="ECO:0007669"/>
    <property type="project" value="InterPro"/>
</dbReference>
<dbReference type="Gene3D" id="3.30.560.10">
    <property type="entry name" value="Glucose Oxidase, domain 3"/>
    <property type="match status" value="1"/>
</dbReference>
<keyword evidence="8" id="KW-1185">Reference proteome</keyword>
<dbReference type="PIRSF" id="PIRSF000137">
    <property type="entry name" value="Alcohol_oxidase"/>
    <property type="match status" value="1"/>
</dbReference>
<gene>
    <name evidence="7" type="ORF">CH63R_01607</name>
</gene>
<organism evidence="7 8">
    <name type="scientific">Colletotrichum higginsianum (strain IMI 349063)</name>
    <name type="common">Crucifer anthracnose fungus</name>
    <dbReference type="NCBI Taxonomy" id="759273"/>
    <lineage>
        <taxon>Eukaryota</taxon>
        <taxon>Fungi</taxon>
        <taxon>Dikarya</taxon>
        <taxon>Ascomycota</taxon>
        <taxon>Pezizomycotina</taxon>
        <taxon>Sordariomycetes</taxon>
        <taxon>Hypocreomycetidae</taxon>
        <taxon>Glomerellales</taxon>
        <taxon>Glomerellaceae</taxon>
        <taxon>Colletotrichum</taxon>
        <taxon>Colletotrichum destructivum species complex</taxon>
    </lineage>
</organism>
<dbReference type="AlphaFoldDB" id="A0A1B7YWK3"/>
<name>A0A1B7YWK3_COLHI</name>
<dbReference type="GO" id="GO:0016614">
    <property type="term" value="F:oxidoreductase activity, acting on CH-OH group of donors"/>
    <property type="evidence" value="ECO:0007669"/>
    <property type="project" value="InterPro"/>
</dbReference>
<dbReference type="GO" id="GO:0044550">
    <property type="term" value="P:secondary metabolite biosynthetic process"/>
    <property type="evidence" value="ECO:0007669"/>
    <property type="project" value="TreeGrafter"/>
</dbReference>
<dbReference type="VEuPathDB" id="FungiDB:CH63R_01607"/>
<dbReference type="PANTHER" id="PTHR11552:SF138">
    <property type="entry name" value="DEHYDROGENASE PKFF-RELATED"/>
    <property type="match status" value="1"/>
</dbReference>
<feature type="domain" description="Glucose-methanol-choline oxidoreductase N-terminal" evidence="6">
    <location>
        <begin position="326"/>
        <end position="340"/>
    </location>
</feature>
<dbReference type="SUPFAM" id="SSF54373">
    <property type="entry name" value="FAD-linked reductases, C-terminal domain"/>
    <property type="match status" value="1"/>
</dbReference>
<feature type="chain" id="PRO_5008601969" evidence="5">
    <location>
        <begin position="20"/>
        <end position="627"/>
    </location>
</feature>
<dbReference type="InterPro" id="IPR000172">
    <property type="entry name" value="GMC_OxRdtase_N"/>
</dbReference>
<dbReference type="EMBL" id="LTAN01000001">
    <property type="protein sequence ID" value="OBR16427.1"/>
    <property type="molecule type" value="Genomic_DNA"/>
</dbReference>
<evidence type="ECO:0000256" key="1">
    <source>
        <dbReference type="ARBA" id="ARBA00010790"/>
    </source>
</evidence>
<dbReference type="Gene3D" id="3.50.50.60">
    <property type="entry name" value="FAD/NAD(P)-binding domain"/>
    <property type="match status" value="1"/>
</dbReference>
<dbReference type="GeneID" id="28860689"/>
<dbReference type="PANTHER" id="PTHR11552">
    <property type="entry name" value="GLUCOSE-METHANOL-CHOLINE GMC OXIDOREDUCTASE"/>
    <property type="match status" value="1"/>
</dbReference>
<dbReference type="InterPro" id="IPR036188">
    <property type="entry name" value="FAD/NAD-bd_sf"/>
</dbReference>
<evidence type="ECO:0000256" key="2">
    <source>
        <dbReference type="ARBA" id="ARBA00023180"/>
    </source>
</evidence>
<accession>A0A1B7YWK3</accession>
<feature type="binding site" evidence="4">
    <location>
        <begin position="608"/>
        <end position="609"/>
    </location>
    <ligand>
        <name>FAD</name>
        <dbReference type="ChEBI" id="CHEBI:57692"/>
    </ligand>
</feature>
<dbReference type="PROSITE" id="PS00624">
    <property type="entry name" value="GMC_OXRED_2"/>
    <property type="match status" value="1"/>
</dbReference>
<keyword evidence="4" id="KW-0285">Flavoprotein</keyword>
<keyword evidence="4" id="KW-0274">FAD</keyword>
<feature type="active site" description="Proton donor" evidence="3">
    <location>
        <position position="563"/>
    </location>
</feature>
<feature type="active site" description="Proton acceptor" evidence="3">
    <location>
        <position position="607"/>
    </location>
</feature>
<evidence type="ECO:0000256" key="5">
    <source>
        <dbReference type="SAM" id="SignalP"/>
    </source>
</evidence>
<dbReference type="OrthoDB" id="269227at2759"/>
<evidence type="ECO:0000259" key="6">
    <source>
        <dbReference type="PROSITE" id="PS00624"/>
    </source>
</evidence>